<dbReference type="Proteomes" id="UP000030416">
    <property type="component" value="Unassembled WGS sequence"/>
</dbReference>
<evidence type="ECO:0000259" key="2">
    <source>
        <dbReference type="Pfam" id="PF17881"/>
    </source>
</evidence>
<feature type="domain" description="Cell wall elongation regulator TseB-like" evidence="2">
    <location>
        <begin position="37"/>
        <end position="81"/>
    </location>
</feature>
<dbReference type="InterPro" id="IPR041401">
    <property type="entry name" value="TseB-like_dom"/>
</dbReference>
<feature type="transmembrane region" description="Helical" evidence="1">
    <location>
        <begin position="6"/>
        <end position="28"/>
    </location>
</feature>
<keyword evidence="4" id="KW-1185">Reference proteome</keyword>
<keyword evidence="1" id="KW-1133">Transmembrane helix</keyword>
<reference evidence="3 4" key="1">
    <citation type="submission" date="2014-02" db="EMBL/GenBank/DDBJ databases">
        <title>Draft genome sequence of Lysinibacillus manganicus DSM 26584T.</title>
        <authorList>
            <person name="Zhang F."/>
            <person name="Wang G."/>
            <person name="Zhang L."/>
        </authorList>
    </citation>
    <scope>NUCLEOTIDE SEQUENCE [LARGE SCALE GENOMIC DNA]</scope>
    <source>
        <strain evidence="3 4">DSM 26584</strain>
    </source>
</reference>
<dbReference type="SUPFAM" id="SSF54403">
    <property type="entry name" value="Cystatin/monellin"/>
    <property type="match status" value="2"/>
</dbReference>
<dbReference type="eggNOG" id="COG5353">
    <property type="taxonomic scope" value="Bacteria"/>
</dbReference>
<sequence>MKNWVIFIVLFILSMSLVISILVISQAISPIKNIEQKAEELAISTNSLAVVTNSYIYNGNKPYVTVFGEDEDGNEKAVFVPISLEENSIQEVYLQDGITREQALSVIDNEKDIKKILHTKLGYEEAGVVWEISYTNKADKLNYVYILFEDGQWWKRILNL</sequence>
<dbReference type="STRING" id="1384049.CD29_05340"/>
<dbReference type="OrthoDB" id="2381181at2"/>
<evidence type="ECO:0000313" key="3">
    <source>
        <dbReference type="EMBL" id="KGR79522.1"/>
    </source>
</evidence>
<evidence type="ECO:0000313" key="4">
    <source>
        <dbReference type="Proteomes" id="UP000030416"/>
    </source>
</evidence>
<keyword evidence="1" id="KW-0472">Membrane</keyword>
<comment type="caution">
    <text evidence="3">The sequence shown here is derived from an EMBL/GenBank/DDBJ whole genome shotgun (WGS) entry which is preliminary data.</text>
</comment>
<dbReference type="InterPro" id="IPR046350">
    <property type="entry name" value="Cystatin_sf"/>
</dbReference>
<dbReference type="Gene3D" id="3.10.450.40">
    <property type="match status" value="2"/>
</dbReference>
<accession>A0A0A3IXH1</accession>
<organism evidence="3 4">
    <name type="scientific">Ureibacillus manganicus DSM 26584</name>
    <dbReference type="NCBI Taxonomy" id="1384049"/>
    <lineage>
        <taxon>Bacteria</taxon>
        <taxon>Bacillati</taxon>
        <taxon>Bacillota</taxon>
        <taxon>Bacilli</taxon>
        <taxon>Bacillales</taxon>
        <taxon>Caryophanaceae</taxon>
        <taxon>Ureibacillus</taxon>
    </lineage>
</organism>
<dbReference type="EMBL" id="JPVN01000005">
    <property type="protein sequence ID" value="KGR79522.1"/>
    <property type="molecule type" value="Genomic_DNA"/>
</dbReference>
<proteinExistence type="predicted"/>
<evidence type="ECO:0000256" key="1">
    <source>
        <dbReference type="SAM" id="Phobius"/>
    </source>
</evidence>
<keyword evidence="1" id="KW-0812">Transmembrane</keyword>
<dbReference type="Pfam" id="PF17881">
    <property type="entry name" value="TseB"/>
    <property type="match status" value="1"/>
</dbReference>
<protein>
    <recommendedName>
        <fullName evidence="2">Cell wall elongation regulator TseB-like domain-containing protein</fullName>
    </recommendedName>
</protein>
<dbReference type="AlphaFoldDB" id="A0A0A3IXH1"/>
<name>A0A0A3IXH1_9BACL</name>
<gene>
    <name evidence="3" type="ORF">CD29_05340</name>
</gene>